<dbReference type="AlphaFoldDB" id="A7T2M5"/>
<dbReference type="GO" id="GO:0006260">
    <property type="term" value="P:DNA replication"/>
    <property type="evidence" value="ECO:0000318"/>
    <property type="project" value="GO_Central"/>
</dbReference>
<dbReference type="EMBL" id="DS470282">
    <property type="protein sequence ID" value="EDO29791.1"/>
    <property type="molecule type" value="Genomic_DNA"/>
</dbReference>
<feature type="domain" description="Helicase ATP-binding" evidence="11">
    <location>
        <begin position="1"/>
        <end position="157"/>
    </location>
</feature>
<dbReference type="SUPFAM" id="SSF52540">
    <property type="entry name" value="P-loop containing nucleoside triphosphate hydrolases"/>
    <property type="match status" value="1"/>
</dbReference>
<dbReference type="GO" id="GO:0005737">
    <property type="term" value="C:cytoplasm"/>
    <property type="evidence" value="ECO:0000318"/>
    <property type="project" value="GO_Central"/>
</dbReference>
<dbReference type="InterPro" id="IPR003616">
    <property type="entry name" value="Post-SET_dom"/>
</dbReference>
<evidence type="ECO:0000256" key="6">
    <source>
        <dbReference type="ARBA" id="ARBA00023242"/>
    </source>
</evidence>
<dbReference type="GO" id="GO:0005524">
    <property type="term" value="F:ATP binding"/>
    <property type="evidence" value="ECO:0007669"/>
    <property type="project" value="UniProtKB-KW"/>
</dbReference>
<evidence type="ECO:0000313" key="13">
    <source>
        <dbReference type="EMBL" id="EDO29791.1"/>
    </source>
</evidence>
<dbReference type="Pfam" id="PF00270">
    <property type="entry name" value="DEAD"/>
    <property type="match status" value="1"/>
</dbReference>
<evidence type="ECO:0000256" key="2">
    <source>
        <dbReference type="ARBA" id="ARBA00022741"/>
    </source>
</evidence>
<dbReference type="GO" id="GO:0009378">
    <property type="term" value="F:four-way junction helicase activity"/>
    <property type="evidence" value="ECO:0000318"/>
    <property type="project" value="GO_Central"/>
</dbReference>
<dbReference type="GO" id="GO:0003677">
    <property type="term" value="F:DNA binding"/>
    <property type="evidence" value="ECO:0007669"/>
    <property type="project" value="UniProtKB-KW"/>
</dbReference>
<sequence>MPLVFDDIRRKSGHIVVAVSPLVSLMDDQMHYFRSIGVSSVSLSNVKEGEAGKVENGEYSVIYGSPESWLKNQRWRELLSSALFKEKLCCIAVDKAHVIKQWGTSSTNKMVAFRTIYSELHELRTLAAGAKVIALTATATLLTKETITDVLRMQDVIEINENPNKENITYIVKYLSNSMDAKKSFEWLVNEINERKDGGDKTIIYCQTIKQSSLVYGTLRSMLIELVANGKPKLEMLHSCTAKDNKDAILESFKRLDGHVQVLVATIAFGMGIDCKDVHRTKHFGPLKNYKKNYNLQETDAMKHFSKNHIVFSGDLHACCDNCAKACECGSENCKSYTDFMVTETGIASEEKRRSVSEDQKKELSRLLKKYHKTLLMDLVRKSAHGMVQSLISINTLLGFGETQIDQVLENCETLFSFEDFTDKIEIWNICHAREIVVMLAEVFNDIDVSCEQMVGMRLGTSDDELDEEVIGEWAALAEDEELFALMADNLAWSALESTVNESTHMQSPDSSGLSPAALTALTNLSIE</sequence>
<dbReference type="GO" id="GO:0000724">
    <property type="term" value="P:double-strand break repair via homologous recombination"/>
    <property type="evidence" value="ECO:0000318"/>
    <property type="project" value="GO_Central"/>
</dbReference>
<dbReference type="GO" id="GO:0043138">
    <property type="term" value="F:3'-5' DNA helicase activity"/>
    <property type="evidence" value="ECO:0000318"/>
    <property type="project" value="GO_Central"/>
</dbReference>
<dbReference type="Pfam" id="PF00271">
    <property type="entry name" value="Helicase_C"/>
    <property type="match status" value="1"/>
</dbReference>
<evidence type="ECO:0000256" key="8">
    <source>
        <dbReference type="ARBA" id="ARBA00034808"/>
    </source>
</evidence>
<dbReference type="PROSITE" id="PS51194">
    <property type="entry name" value="HELICASE_CTER"/>
    <property type="match status" value="1"/>
</dbReference>
<evidence type="ECO:0000313" key="14">
    <source>
        <dbReference type="Proteomes" id="UP000001593"/>
    </source>
</evidence>
<evidence type="ECO:0000259" key="12">
    <source>
        <dbReference type="PROSITE" id="PS51194"/>
    </source>
</evidence>
<dbReference type="InParanoid" id="A7T2M5"/>
<keyword evidence="14" id="KW-1185">Reference proteome</keyword>
<organism evidence="13 14">
    <name type="scientific">Nematostella vectensis</name>
    <name type="common">Starlet sea anemone</name>
    <dbReference type="NCBI Taxonomy" id="45351"/>
    <lineage>
        <taxon>Eukaryota</taxon>
        <taxon>Metazoa</taxon>
        <taxon>Cnidaria</taxon>
        <taxon>Anthozoa</taxon>
        <taxon>Hexacorallia</taxon>
        <taxon>Actiniaria</taxon>
        <taxon>Edwardsiidae</taxon>
        <taxon>Nematostella</taxon>
    </lineage>
</organism>
<dbReference type="PhylomeDB" id="A7T2M5"/>
<gene>
    <name evidence="13" type="ORF">NEMVEDRAFT_v1g221461</name>
</gene>
<comment type="similarity">
    <text evidence="1">Belongs to the helicase family. RecQ subfamily.</text>
</comment>
<dbReference type="EC" id="5.6.2.4" evidence="8"/>
<dbReference type="GO" id="GO:0005694">
    <property type="term" value="C:chromosome"/>
    <property type="evidence" value="ECO:0000318"/>
    <property type="project" value="GO_Central"/>
</dbReference>
<dbReference type="HOGENOM" id="CLU_001103_9_7_1"/>
<dbReference type="PANTHER" id="PTHR13710:SF153">
    <property type="entry name" value="RECQ-LIKE DNA HELICASE BLM"/>
    <property type="match status" value="1"/>
</dbReference>
<dbReference type="InterPro" id="IPR014001">
    <property type="entry name" value="Helicase_ATP-bd"/>
</dbReference>
<dbReference type="InterPro" id="IPR001650">
    <property type="entry name" value="Helicase_C-like"/>
</dbReference>
<keyword evidence="4" id="KW-0238">DNA-binding</keyword>
<evidence type="ECO:0000259" key="11">
    <source>
        <dbReference type="PROSITE" id="PS51192"/>
    </source>
</evidence>
<keyword evidence="5" id="KW-0413">Isomerase</keyword>
<feature type="domain" description="Helicase C-terminal" evidence="12">
    <location>
        <begin position="184"/>
        <end position="392"/>
    </location>
</feature>
<evidence type="ECO:0000256" key="4">
    <source>
        <dbReference type="ARBA" id="ARBA00023125"/>
    </source>
</evidence>
<comment type="catalytic activity">
    <reaction evidence="7">
        <text>Couples ATP hydrolysis with the unwinding of duplex DNA by translocating in the 3'-5' direction.</text>
        <dbReference type="EC" id="5.6.2.4"/>
    </reaction>
</comment>
<evidence type="ECO:0000256" key="5">
    <source>
        <dbReference type="ARBA" id="ARBA00023235"/>
    </source>
</evidence>
<accession>A7T2M5</accession>
<dbReference type="GO" id="GO:0005634">
    <property type="term" value="C:nucleus"/>
    <property type="evidence" value="ECO:0000318"/>
    <property type="project" value="GO_Central"/>
</dbReference>
<dbReference type="PANTHER" id="PTHR13710">
    <property type="entry name" value="DNA HELICASE RECQ FAMILY MEMBER"/>
    <property type="match status" value="1"/>
</dbReference>
<dbReference type="InterPro" id="IPR011545">
    <property type="entry name" value="DEAD/DEAH_box_helicase_dom"/>
</dbReference>
<evidence type="ECO:0000256" key="1">
    <source>
        <dbReference type="ARBA" id="ARBA00005446"/>
    </source>
</evidence>
<evidence type="ECO:0000259" key="10">
    <source>
        <dbReference type="PROSITE" id="PS50868"/>
    </source>
</evidence>
<keyword evidence="6" id="KW-0539">Nucleus</keyword>
<dbReference type="Proteomes" id="UP000001593">
    <property type="component" value="Unassembled WGS sequence"/>
</dbReference>
<dbReference type="Gene3D" id="3.40.50.300">
    <property type="entry name" value="P-loop containing nucleotide triphosphate hydrolases"/>
    <property type="match status" value="2"/>
</dbReference>
<dbReference type="InterPro" id="IPR027417">
    <property type="entry name" value="P-loop_NTPase"/>
</dbReference>
<evidence type="ECO:0000256" key="7">
    <source>
        <dbReference type="ARBA" id="ARBA00034617"/>
    </source>
</evidence>
<dbReference type="FunFam" id="3.40.50.300:FF:004164">
    <property type="entry name" value="Predicted protein"/>
    <property type="match status" value="1"/>
</dbReference>
<dbReference type="PROSITE" id="PS50868">
    <property type="entry name" value="POST_SET"/>
    <property type="match status" value="1"/>
</dbReference>
<dbReference type="eggNOG" id="KOG0353">
    <property type="taxonomic scope" value="Eukaryota"/>
</dbReference>
<proteinExistence type="inferred from homology"/>
<keyword evidence="3" id="KW-0067">ATP-binding</keyword>
<evidence type="ECO:0000256" key="9">
    <source>
        <dbReference type="ARBA" id="ARBA00044542"/>
    </source>
</evidence>
<reference evidence="13 14" key="1">
    <citation type="journal article" date="2007" name="Science">
        <title>Sea anemone genome reveals ancestral eumetazoan gene repertoire and genomic organization.</title>
        <authorList>
            <person name="Putnam N.H."/>
            <person name="Srivastava M."/>
            <person name="Hellsten U."/>
            <person name="Dirks B."/>
            <person name="Chapman J."/>
            <person name="Salamov A."/>
            <person name="Terry A."/>
            <person name="Shapiro H."/>
            <person name="Lindquist E."/>
            <person name="Kapitonov V.V."/>
            <person name="Jurka J."/>
            <person name="Genikhovich G."/>
            <person name="Grigoriev I.V."/>
            <person name="Lucas S.M."/>
            <person name="Steele R.E."/>
            <person name="Finnerty J.R."/>
            <person name="Technau U."/>
            <person name="Martindale M.Q."/>
            <person name="Rokhsar D.S."/>
        </authorList>
    </citation>
    <scope>NUCLEOTIDE SEQUENCE [LARGE SCALE GENOMIC DNA]</scope>
    <source>
        <strain evidence="14">CH2 X CH6</strain>
    </source>
</reference>
<dbReference type="STRING" id="45351.A7T2M5"/>
<dbReference type="FunFam" id="3.40.50.300:FF:005402">
    <property type="entry name" value="Predicted protein"/>
    <property type="match status" value="1"/>
</dbReference>
<protein>
    <recommendedName>
        <fullName evidence="8">DNA 3'-5' helicase</fullName>
        <ecNumber evidence="8">5.6.2.4</ecNumber>
    </recommendedName>
    <alternativeName>
        <fullName evidence="9">DNA 3'-5' helicase BLM</fullName>
    </alternativeName>
</protein>
<dbReference type="PROSITE" id="PS51192">
    <property type="entry name" value="HELICASE_ATP_BIND_1"/>
    <property type="match status" value="1"/>
</dbReference>
<evidence type="ECO:0000256" key="3">
    <source>
        <dbReference type="ARBA" id="ARBA00022840"/>
    </source>
</evidence>
<feature type="domain" description="Post-SET" evidence="10">
    <location>
        <begin position="323"/>
        <end position="339"/>
    </location>
</feature>
<keyword evidence="2" id="KW-0547">Nucleotide-binding</keyword>
<name>A7T2M5_NEMVE</name>